<dbReference type="GO" id="GO:0016491">
    <property type="term" value="F:oxidoreductase activity"/>
    <property type="evidence" value="ECO:0007669"/>
    <property type="project" value="UniProtKB-KW"/>
</dbReference>
<dbReference type="SUPFAM" id="SSF54373">
    <property type="entry name" value="FAD-linked reductases, C-terminal domain"/>
    <property type="match status" value="1"/>
</dbReference>
<sequence length="369" mass="40223">MHIAIIGAGIAGSVTAYKLAKAGMQVTVIDRFDQGQATDAAAGIVCPWLSQRRNKDWYQLAKGGARYYPEIIEELRLDGEEETGYSRVGALSLHQDAKKLEAMQKRAEKRRDDAPEMGDITLLEEDEVRKIFPLLAPGFGAVHVSGAARVDGRALRNSLHRAAKKYNAHFVSADAHLSMNANQIVVTAGDEEWIPDQVVVTAGAWAKELLEPLGYSLQVSFQKAQICHLQLDAAQTEDWPVIIPPNDQYLLAYPDGRMVAGATHENDEEMNTKITAGGVHEVLSKAIELAPELAEAKLTETRVGFRPFTPGFLPVFGRLPKHQNLYVMNGLGASGLTMGPFVASQLTKLILGQETDLDISAYNPLGALL</sequence>
<accession>A0A075LF85</accession>
<dbReference type="InterPro" id="IPR006076">
    <property type="entry name" value="FAD-dep_OxRdtase"/>
</dbReference>
<dbReference type="InterPro" id="IPR036188">
    <property type="entry name" value="FAD/NAD-bd_sf"/>
</dbReference>
<organism evidence="6 7">
    <name type="scientific">Terribacillus saccharophilus</name>
    <dbReference type="NCBI Taxonomy" id="361277"/>
    <lineage>
        <taxon>Bacteria</taxon>
        <taxon>Bacillati</taxon>
        <taxon>Bacillota</taxon>
        <taxon>Bacilli</taxon>
        <taxon>Bacillales</taxon>
        <taxon>Bacillaceae</taxon>
        <taxon>Terribacillus</taxon>
    </lineage>
</organism>
<dbReference type="PANTHER" id="PTHR13847:SF286">
    <property type="entry name" value="D-AMINO ACID DEHYDROGENASE"/>
    <property type="match status" value="1"/>
</dbReference>
<evidence type="ECO:0000256" key="1">
    <source>
        <dbReference type="ARBA" id="ARBA00001974"/>
    </source>
</evidence>
<dbReference type="HOGENOM" id="CLU_007884_4_5_9"/>
<evidence type="ECO:0000313" key="6">
    <source>
        <dbReference type="EMBL" id="AIF65335.1"/>
    </source>
</evidence>
<dbReference type="AlphaFoldDB" id="A0A075LF85"/>
<keyword evidence="3" id="KW-0285">Flavoprotein</keyword>
<dbReference type="Pfam" id="PF01266">
    <property type="entry name" value="DAO"/>
    <property type="match status" value="1"/>
</dbReference>
<comment type="cofactor">
    <cofactor evidence="1">
        <name>FAD</name>
        <dbReference type="ChEBI" id="CHEBI:57692"/>
    </cofactor>
</comment>
<dbReference type="PANTHER" id="PTHR13847">
    <property type="entry name" value="SARCOSINE DEHYDROGENASE-RELATED"/>
    <property type="match status" value="1"/>
</dbReference>
<dbReference type="OrthoDB" id="9805337at2"/>
<evidence type="ECO:0000259" key="5">
    <source>
        <dbReference type="Pfam" id="PF01266"/>
    </source>
</evidence>
<dbReference type="RefSeq" id="WP_038557749.1">
    <property type="nucleotide sequence ID" value="NZ_CP008876.1"/>
</dbReference>
<keyword evidence="4" id="KW-0560">Oxidoreductase</keyword>
<dbReference type="KEGG" id="tap:GZ22_00805"/>
<evidence type="ECO:0000256" key="2">
    <source>
        <dbReference type="ARBA" id="ARBA00009410"/>
    </source>
</evidence>
<name>A0A075LF85_9BACI</name>
<feature type="domain" description="FAD dependent oxidoreductase" evidence="5">
    <location>
        <begin position="3"/>
        <end position="348"/>
    </location>
</feature>
<dbReference type="GO" id="GO:0005737">
    <property type="term" value="C:cytoplasm"/>
    <property type="evidence" value="ECO:0007669"/>
    <property type="project" value="TreeGrafter"/>
</dbReference>
<dbReference type="GeneID" id="34222549"/>
<evidence type="ECO:0000313" key="7">
    <source>
        <dbReference type="Proteomes" id="UP000027980"/>
    </source>
</evidence>
<dbReference type="SUPFAM" id="SSF51905">
    <property type="entry name" value="FAD/NAD(P)-binding domain"/>
    <property type="match status" value="1"/>
</dbReference>
<dbReference type="Gene3D" id="3.30.9.10">
    <property type="entry name" value="D-Amino Acid Oxidase, subunit A, domain 2"/>
    <property type="match status" value="1"/>
</dbReference>
<dbReference type="Gene3D" id="3.50.50.60">
    <property type="entry name" value="FAD/NAD(P)-binding domain"/>
    <property type="match status" value="1"/>
</dbReference>
<reference evidence="6 7" key="1">
    <citation type="submission" date="2014-07" db="EMBL/GenBank/DDBJ databases">
        <title>Complete genome sequence of a moderately halophilic bacterium Terribacillus aidingensis MP602, isolated from Cryptomeria fortunei in Tianmu mountain in China.</title>
        <authorList>
            <person name="Wang Y."/>
            <person name="Lu P."/>
            <person name="Zhang L."/>
        </authorList>
    </citation>
    <scope>NUCLEOTIDE SEQUENCE [LARGE SCALE GENOMIC DNA]</scope>
    <source>
        <strain evidence="6 7">MP602</strain>
    </source>
</reference>
<dbReference type="Proteomes" id="UP000027980">
    <property type="component" value="Chromosome"/>
</dbReference>
<evidence type="ECO:0000256" key="4">
    <source>
        <dbReference type="ARBA" id="ARBA00023002"/>
    </source>
</evidence>
<proteinExistence type="inferred from homology"/>
<comment type="similarity">
    <text evidence="2">Belongs to the DadA oxidoreductase family.</text>
</comment>
<protein>
    <submittedName>
        <fullName evidence="6">Oxidoreductase</fullName>
    </submittedName>
</protein>
<gene>
    <name evidence="6" type="ORF">GZ22_00805</name>
</gene>
<dbReference type="EMBL" id="CP008876">
    <property type="protein sequence ID" value="AIF65335.1"/>
    <property type="molecule type" value="Genomic_DNA"/>
</dbReference>
<evidence type="ECO:0000256" key="3">
    <source>
        <dbReference type="ARBA" id="ARBA00022630"/>
    </source>
</evidence>